<comment type="caution">
    <text evidence="1">The sequence shown here is derived from an EMBL/GenBank/DDBJ whole genome shotgun (WGS) entry which is preliminary data.</text>
</comment>
<proteinExistence type="predicted"/>
<dbReference type="GeneID" id="92088464"/>
<dbReference type="PANTHER" id="PTHR37542">
    <property type="entry name" value="HELO DOMAIN-CONTAINING PROTEIN-RELATED"/>
    <property type="match status" value="1"/>
</dbReference>
<dbReference type="EMBL" id="JAQQWL010000004">
    <property type="protein sequence ID" value="KAK8076720.1"/>
    <property type="molecule type" value="Genomic_DNA"/>
</dbReference>
<accession>A0ABR1VZQ4</accession>
<dbReference type="SUPFAM" id="SSF56112">
    <property type="entry name" value="Protein kinase-like (PK-like)"/>
    <property type="match status" value="1"/>
</dbReference>
<reference evidence="1 2" key="1">
    <citation type="submission" date="2023-01" db="EMBL/GenBank/DDBJ databases">
        <title>Analysis of 21 Apiospora genomes using comparative genomics revels a genus with tremendous synthesis potential of carbohydrate active enzymes and secondary metabolites.</title>
        <authorList>
            <person name="Sorensen T."/>
        </authorList>
    </citation>
    <scope>NUCLEOTIDE SEQUENCE [LARGE SCALE GENOMIC DNA]</scope>
    <source>
        <strain evidence="1 2">CBS 135458</strain>
    </source>
</reference>
<evidence type="ECO:0008006" key="3">
    <source>
        <dbReference type="Google" id="ProtNLM"/>
    </source>
</evidence>
<dbReference type="RefSeq" id="XP_066719679.1">
    <property type="nucleotide sequence ID" value="XM_066855401.1"/>
</dbReference>
<evidence type="ECO:0000313" key="1">
    <source>
        <dbReference type="EMBL" id="KAK8076720.1"/>
    </source>
</evidence>
<name>A0ABR1VZQ4_9PEZI</name>
<dbReference type="InterPro" id="IPR011009">
    <property type="entry name" value="Kinase-like_dom_sf"/>
</dbReference>
<organism evidence="1 2">
    <name type="scientific">Apiospora phragmitis</name>
    <dbReference type="NCBI Taxonomy" id="2905665"/>
    <lineage>
        <taxon>Eukaryota</taxon>
        <taxon>Fungi</taxon>
        <taxon>Dikarya</taxon>
        <taxon>Ascomycota</taxon>
        <taxon>Pezizomycotina</taxon>
        <taxon>Sordariomycetes</taxon>
        <taxon>Xylariomycetidae</taxon>
        <taxon>Amphisphaeriales</taxon>
        <taxon>Apiosporaceae</taxon>
        <taxon>Apiospora</taxon>
    </lineage>
</organism>
<protein>
    <recommendedName>
        <fullName evidence="3">Protein kinase domain-containing protein</fullName>
    </recommendedName>
</protein>
<dbReference type="Proteomes" id="UP001480595">
    <property type="component" value="Unassembled WGS sequence"/>
</dbReference>
<gene>
    <name evidence="1" type="ORF">PG994_003992</name>
</gene>
<keyword evidence="2" id="KW-1185">Reference proteome</keyword>
<sequence>MRTAIETDSLTSRLRSELSLRASSLLEKPLKLPLSHLRMIEPEAYHDKQRAPAWYKVSPIDPWSKVWIEWTSTRSVQDEAALIVRRFEALVRLLREDQYVAVFQNLRCLGYVERLSSSGGPSAVQYGFVFERPPSSSSSVPVSLVELLTTTTRAPSLTARIRLLRVLAESVEKLHADDRLDLRRPFLSGFEYSRPAGTPYLFEAPPAMAADDLYRHPAVQGRPREDGHGYGYKKHHDIYALGVVFLEIAYWKPVYSILGYDGDHIIRAGVASRTKETLINGVYGEMVESYLGDTVADVTRACLSGSVAQGAADTVASNASVDAQIQTRFHDLVVQILQQLKI</sequence>
<dbReference type="PANTHER" id="PTHR37542:SF3">
    <property type="entry name" value="PRION-INHIBITION AND PROPAGATION HELO DOMAIN-CONTAINING PROTEIN"/>
    <property type="match status" value="1"/>
</dbReference>
<evidence type="ECO:0000313" key="2">
    <source>
        <dbReference type="Proteomes" id="UP001480595"/>
    </source>
</evidence>